<feature type="compositionally biased region" description="Basic and acidic residues" evidence="1">
    <location>
        <begin position="7"/>
        <end position="31"/>
    </location>
</feature>
<feature type="compositionally biased region" description="Basic and acidic residues" evidence="1">
    <location>
        <begin position="51"/>
        <end position="63"/>
    </location>
</feature>
<dbReference type="AlphaFoldDB" id="A0A5B7HBX6"/>
<name>A0A5B7HBX6_PORTR</name>
<comment type="caution">
    <text evidence="2">The sequence shown here is derived from an EMBL/GenBank/DDBJ whole genome shotgun (WGS) entry which is preliminary data.</text>
</comment>
<dbReference type="Proteomes" id="UP000324222">
    <property type="component" value="Unassembled WGS sequence"/>
</dbReference>
<feature type="compositionally biased region" description="Polar residues" evidence="1">
    <location>
        <begin position="68"/>
        <end position="83"/>
    </location>
</feature>
<protein>
    <submittedName>
        <fullName evidence="2">Uncharacterized protein</fullName>
    </submittedName>
</protein>
<dbReference type="EMBL" id="VSRR010026484">
    <property type="protein sequence ID" value="MPC67603.1"/>
    <property type="molecule type" value="Genomic_DNA"/>
</dbReference>
<evidence type="ECO:0000256" key="1">
    <source>
        <dbReference type="SAM" id="MobiDB-lite"/>
    </source>
</evidence>
<gene>
    <name evidence="2" type="ORF">E2C01_061780</name>
</gene>
<sequence>MTLKNSSESRSRTPGHKIESKKTSEEPEKKNSFLKQRFKYFKEELRQDTICKDNEKETEHEDPAQYSHVETNNNTSPVLSSHFQVSNSSSLPLQATLSAPEGIKVKRGIE</sequence>
<keyword evidence="3" id="KW-1185">Reference proteome</keyword>
<organism evidence="2 3">
    <name type="scientific">Portunus trituberculatus</name>
    <name type="common">Swimming crab</name>
    <name type="synonym">Neptunus trituberculatus</name>
    <dbReference type="NCBI Taxonomy" id="210409"/>
    <lineage>
        <taxon>Eukaryota</taxon>
        <taxon>Metazoa</taxon>
        <taxon>Ecdysozoa</taxon>
        <taxon>Arthropoda</taxon>
        <taxon>Crustacea</taxon>
        <taxon>Multicrustacea</taxon>
        <taxon>Malacostraca</taxon>
        <taxon>Eumalacostraca</taxon>
        <taxon>Eucarida</taxon>
        <taxon>Decapoda</taxon>
        <taxon>Pleocyemata</taxon>
        <taxon>Brachyura</taxon>
        <taxon>Eubrachyura</taxon>
        <taxon>Portunoidea</taxon>
        <taxon>Portunidae</taxon>
        <taxon>Portuninae</taxon>
        <taxon>Portunus</taxon>
    </lineage>
</organism>
<accession>A0A5B7HBX6</accession>
<feature type="region of interest" description="Disordered" evidence="1">
    <location>
        <begin position="1"/>
        <end position="31"/>
    </location>
</feature>
<proteinExistence type="predicted"/>
<evidence type="ECO:0000313" key="2">
    <source>
        <dbReference type="EMBL" id="MPC67603.1"/>
    </source>
</evidence>
<reference evidence="2 3" key="1">
    <citation type="submission" date="2019-05" db="EMBL/GenBank/DDBJ databases">
        <title>Another draft genome of Portunus trituberculatus and its Hox gene families provides insights of decapod evolution.</title>
        <authorList>
            <person name="Jeong J.-H."/>
            <person name="Song I."/>
            <person name="Kim S."/>
            <person name="Choi T."/>
            <person name="Kim D."/>
            <person name="Ryu S."/>
            <person name="Kim W."/>
        </authorList>
    </citation>
    <scope>NUCLEOTIDE SEQUENCE [LARGE SCALE GENOMIC DNA]</scope>
    <source>
        <tissue evidence="2">Muscle</tissue>
    </source>
</reference>
<evidence type="ECO:0000313" key="3">
    <source>
        <dbReference type="Proteomes" id="UP000324222"/>
    </source>
</evidence>
<feature type="region of interest" description="Disordered" evidence="1">
    <location>
        <begin position="51"/>
        <end position="83"/>
    </location>
</feature>